<dbReference type="VEuPathDB" id="TriTrypDB:TRSC58_06653"/>
<dbReference type="EMBL" id="AUPL01006653">
    <property type="protein sequence ID" value="ESL05688.1"/>
    <property type="molecule type" value="Genomic_DNA"/>
</dbReference>
<name>A0A061ISB4_TRYRA</name>
<protein>
    <submittedName>
        <fullName evidence="1">Uncharacterized protein</fullName>
    </submittedName>
</protein>
<sequence length="191" mass="21230">MYFMWAIGGIAPSGGASLLEMRWEGEERVACIITADRNEFYFTAKPSINETHTLFVDSLHVYSFKISATSTEETALAPSEPDGIIQRIGSLALRVKDTLDIPHFARREALQQLLLQQTATMGAEEVAFDVKRPPQAGVRDSFTRHAPRERVCHYIYGTIDRCVGVAEEALYLHCQWRQGTQGIGVPNGESG</sequence>
<dbReference type="OrthoDB" id="272454at2759"/>
<accession>A0A061ISB4</accession>
<comment type="caution">
    <text evidence="1">The sequence shown here is derived from an EMBL/GenBank/DDBJ whole genome shotgun (WGS) entry which is preliminary data.</text>
</comment>
<proteinExistence type="predicted"/>
<gene>
    <name evidence="1" type="ORF">TRSC58_06653</name>
</gene>
<dbReference type="Proteomes" id="UP000031737">
    <property type="component" value="Unassembled WGS sequence"/>
</dbReference>
<keyword evidence="2" id="KW-1185">Reference proteome</keyword>
<reference evidence="1 2" key="1">
    <citation type="submission" date="2013-07" db="EMBL/GenBank/DDBJ databases">
        <authorList>
            <person name="Stoco P.H."/>
            <person name="Wagner G."/>
            <person name="Gerber A."/>
            <person name="Zaha A."/>
            <person name="Thompson C."/>
            <person name="Bartholomeu D.C."/>
            <person name="Luckemeyer D.D."/>
            <person name="Bahia D."/>
            <person name="Loreto E."/>
            <person name="Prestes E.B."/>
            <person name="Lima F.M."/>
            <person name="Rodrigues-Luiz G."/>
            <person name="Vallejo G.A."/>
            <person name="Filho J.F."/>
            <person name="Monteiro K.M."/>
            <person name="Tyler K.M."/>
            <person name="de Almeida L.G."/>
            <person name="Ortiz M.F."/>
            <person name="Siervo M.A."/>
            <person name="de Moraes M.H."/>
            <person name="Cunha O.L."/>
            <person name="Mendonca-Neto R."/>
            <person name="Silva R."/>
            <person name="Teixeira S.M."/>
            <person name="Murta S.M."/>
            <person name="Sincero T.C."/>
            <person name="Mendes T.A."/>
            <person name="Urmenyi T.P."/>
            <person name="Silva V.G."/>
            <person name="da Rocha W.D."/>
            <person name="Andersson B."/>
            <person name="Romanha A.J."/>
            <person name="Steindel M."/>
            <person name="de Vasconcelos A.T."/>
            <person name="Grisard E.C."/>
        </authorList>
    </citation>
    <scope>NUCLEOTIDE SEQUENCE [LARGE SCALE GENOMIC DNA]</scope>
    <source>
        <strain evidence="1 2">SC58</strain>
    </source>
</reference>
<organism evidence="1 2">
    <name type="scientific">Trypanosoma rangeli SC58</name>
    <dbReference type="NCBI Taxonomy" id="429131"/>
    <lineage>
        <taxon>Eukaryota</taxon>
        <taxon>Discoba</taxon>
        <taxon>Euglenozoa</taxon>
        <taxon>Kinetoplastea</taxon>
        <taxon>Metakinetoplastina</taxon>
        <taxon>Trypanosomatida</taxon>
        <taxon>Trypanosomatidae</taxon>
        <taxon>Trypanosoma</taxon>
        <taxon>Herpetosoma</taxon>
    </lineage>
</organism>
<dbReference type="AlphaFoldDB" id="A0A061ISB4"/>
<evidence type="ECO:0000313" key="2">
    <source>
        <dbReference type="Proteomes" id="UP000031737"/>
    </source>
</evidence>
<evidence type="ECO:0000313" key="1">
    <source>
        <dbReference type="EMBL" id="ESL05688.1"/>
    </source>
</evidence>